<dbReference type="Gene3D" id="3.30.43.10">
    <property type="entry name" value="Uridine Diphospho-n-acetylenolpyruvylglucosamine Reductase, domain 2"/>
    <property type="match status" value="1"/>
</dbReference>
<comment type="similarity">
    <text evidence="2">Belongs to the oxygen-dependent FAD-linked oxidoreductase family.</text>
</comment>
<evidence type="ECO:0000256" key="3">
    <source>
        <dbReference type="ARBA" id="ARBA00022630"/>
    </source>
</evidence>
<gene>
    <name evidence="8" type="primary">mcrA</name>
    <name evidence="8" type="ORF">CVS54_02156</name>
</gene>
<evidence type="ECO:0000259" key="7">
    <source>
        <dbReference type="PROSITE" id="PS51387"/>
    </source>
</evidence>
<reference evidence="8 9" key="1">
    <citation type="submission" date="2018-08" db="EMBL/GenBank/DDBJ databases">
        <title>Microbacterium oxydans strain HG3.</title>
        <authorList>
            <person name="ORTET P."/>
        </authorList>
    </citation>
    <scope>NUCLEOTIDE SEQUENCE [LARGE SCALE GENOMIC DNA]</scope>
    <source>
        <strain evidence="8 9">HG3</strain>
    </source>
</reference>
<dbReference type="RefSeq" id="WP_164734096.1">
    <property type="nucleotide sequence ID" value="NZ_CP031422.1"/>
</dbReference>
<keyword evidence="5 8" id="KW-0560">Oxidoreductase</keyword>
<dbReference type="AlphaFoldDB" id="A0A3Q9J4G8"/>
<dbReference type="EC" id="1.5.3.-" evidence="8"/>
<dbReference type="Pfam" id="PF01565">
    <property type="entry name" value="FAD_binding_4"/>
    <property type="match status" value="1"/>
</dbReference>
<accession>A0A3Q9J4G8</accession>
<dbReference type="InterPro" id="IPR016167">
    <property type="entry name" value="FAD-bd_PCMH_sub1"/>
</dbReference>
<evidence type="ECO:0000313" key="9">
    <source>
        <dbReference type="Proteomes" id="UP000274841"/>
    </source>
</evidence>
<sequence length="450" mass="47290">MPTHPAIVALQDRLTGTLVLPADTAYAAARRPWNLAIEQHPDAVATPADVDDLRVLLRAAREAGTSLAIQPSGHGASGDLSGAVLVRMSAFDELSLDLESGVATVGAGVRWGAVVEALEGTGWVAPAGTSPVVSVAGYTLGGGHSWFSRTVGLGSDNLRAAWVLRPDGTHERIDDDTDSDLMWALRGAGGLVGIVTALEVELVPAPDTWGANLTFDVVDAPAVVRAVRDLAASAAATLNVFVNSMRMPDAPELPEQIRGRSFLTVQVLSTDGPQDELVDTVRRAGEVRREITGPTSPAALAAASNEPTEPTPGRGASMALSILDDETIDALLEFRELPEHWPIMGIDLRMLGGALNAPRRSGFASLQSVGWLLHALVPVIPGVPTEPGDASLVAFRELLAPNEAPQTVATFLGPDQSLDRCGTADDVARLRSVRSRVDPEGLLHEGRLPR</sequence>
<dbReference type="SUPFAM" id="SSF56176">
    <property type="entry name" value="FAD-binding/transporter-associated domain-like"/>
    <property type="match status" value="1"/>
</dbReference>
<evidence type="ECO:0000256" key="4">
    <source>
        <dbReference type="ARBA" id="ARBA00022827"/>
    </source>
</evidence>
<dbReference type="GO" id="GO:0016491">
    <property type="term" value="F:oxidoreductase activity"/>
    <property type="evidence" value="ECO:0007669"/>
    <property type="project" value="UniProtKB-KW"/>
</dbReference>
<dbReference type="InterPro" id="IPR036318">
    <property type="entry name" value="FAD-bd_PCMH-like_sf"/>
</dbReference>
<dbReference type="Gene3D" id="3.30.465.10">
    <property type="match status" value="1"/>
</dbReference>
<protein>
    <submittedName>
        <fullName evidence="8">Mitomycin radical oxidase</fullName>
        <ecNumber evidence="8">1.5.3.-</ecNumber>
    </submittedName>
</protein>
<evidence type="ECO:0000256" key="5">
    <source>
        <dbReference type="ARBA" id="ARBA00023002"/>
    </source>
</evidence>
<dbReference type="PANTHER" id="PTHR42973">
    <property type="entry name" value="BINDING OXIDOREDUCTASE, PUTATIVE (AFU_ORTHOLOGUE AFUA_1G17690)-RELATED"/>
    <property type="match status" value="1"/>
</dbReference>
<dbReference type="PANTHER" id="PTHR42973:SF39">
    <property type="entry name" value="FAD-BINDING PCMH-TYPE DOMAIN-CONTAINING PROTEIN"/>
    <property type="match status" value="1"/>
</dbReference>
<feature type="domain" description="FAD-binding PCMH-type" evidence="7">
    <location>
        <begin position="37"/>
        <end position="205"/>
    </location>
</feature>
<feature type="region of interest" description="Disordered" evidence="6">
    <location>
        <begin position="290"/>
        <end position="313"/>
    </location>
</feature>
<comment type="cofactor">
    <cofactor evidence="1">
        <name>FAD</name>
        <dbReference type="ChEBI" id="CHEBI:57692"/>
    </cofactor>
</comment>
<dbReference type="PROSITE" id="PS51387">
    <property type="entry name" value="FAD_PCMH"/>
    <property type="match status" value="1"/>
</dbReference>
<dbReference type="InterPro" id="IPR016169">
    <property type="entry name" value="FAD-bd_PCMH_sub2"/>
</dbReference>
<dbReference type="GO" id="GO:0071949">
    <property type="term" value="F:FAD binding"/>
    <property type="evidence" value="ECO:0007669"/>
    <property type="project" value="InterPro"/>
</dbReference>
<dbReference type="Gene3D" id="3.40.462.20">
    <property type="match status" value="1"/>
</dbReference>
<dbReference type="KEGG" id="moy:CVS54_02156"/>
<dbReference type="EMBL" id="CP031422">
    <property type="protein sequence ID" value="AZS40812.1"/>
    <property type="molecule type" value="Genomic_DNA"/>
</dbReference>
<evidence type="ECO:0000256" key="1">
    <source>
        <dbReference type="ARBA" id="ARBA00001974"/>
    </source>
</evidence>
<name>A0A3Q9J4G8_9MICO</name>
<keyword evidence="3" id="KW-0285">Flavoprotein</keyword>
<dbReference type="Proteomes" id="UP000274841">
    <property type="component" value="Chromosome"/>
</dbReference>
<dbReference type="InterPro" id="IPR050416">
    <property type="entry name" value="FAD-linked_Oxidoreductase"/>
</dbReference>
<organism evidence="8 9">
    <name type="scientific">Microbacterium oxydans</name>
    <dbReference type="NCBI Taxonomy" id="82380"/>
    <lineage>
        <taxon>Bacteria</taxon>
        <taxon>Bacillati</taxon>
        <taxon>Actinomycetota</taxon>
        <taxon>Actinomycetes</taxon>
        <taxon>Micrococcales</taxon>
        <taxon>Microbacteriaceae</taxon>
        <taxon>Microbacterium</taxon>
    </lineage>
</organism>
<evidence type="ECO:0000256" key="2">
    <source>
        <dbReference type="ARBA" id="ARBA00005466"/>
    </source>
</evidence>
<dbReference type="InterPro" id="IPR006094">
    <property type="entry name" value="Oxid_FAD_bind_N"/>
</dbReference>
<dbReference type="InterPro" id="IPR016166">
    <property type="entry name" value="FAD-bd_PCMH"/>
</dbReference>
<keyword evidence="4" id="KW-0274">FAD</keyword>
<evidence type="ECO:0000313" key="8">
    <source>
        <dbReference type="EMBL" id="AZS40812.1"/>
    </source>
</evidence>
<evidence type="ECO:0000256" key="6">
    <source>
        <dbReference type="SAM" id="MobiDB-lite"/>
    </source>
</evidence>
<proteinExistence type="inferred from homology"/>